<comment type="caution">
    <text evidence="1">The sequence shown here is derived from an EMBL/GenBank/DDBJ whole genome shotgun (WGS) entry which is preliminary data.</text>
</comment>
<evidence type="ECO:0000313" key="2">
    <source>
        <dbReference type="Proteomes" id="UP000593578"/>
    </source>
</evidence>
<protein>
    <submittedName>
        <fullName evidence="1">Uncharacterized protein</fullName>
    </submittedName>
</protein>
<dbReference type="EMBL" id="JABEZZ010000009">
    <property type="protein sequence ID" value="MBA0593976.1"/>
    <property type="molecule type" value="Genomic_DNA"/>
</dbReference>
<accession>A0A7J8PY08</accession>
<gene>
    <name evidence="1" type="ORF">Gorai_010900</name>
</gene>
<dbReference type="Proteomes" id="UP000593578">
    <property type="component" value="Unassembled WGS sequence"/>
</dbReference>
<name>A0A7J8PY08_GOSRA</name>
<proteinExistence type="predicted"/>
<dbReference type="AlphaFoldDB" id="A0A7J8PY08"/>
<reference evidence="1 2" key="1">
    <citation type="journal article" date="2019" name="Genome Biol. Evol.">
        <title>Insights into the evolution of the New World diploid cottons (Gossypium, subgenus Houzingenia) based on genome sequencing.</title>
        <authorList>
            <person name="Grover C.E."/>
            <person name="Arick M.A. 2nd"/>
            <person name="Thrash A."/>
            <person name="Conover J.L."/>
            <person name="Sanders W.S."/>
            <person name="Peterson D.G."/>
            <person name="Frelichowski J.E."/>
            <person name="Scheffler J.A."/>
            <person name="Scheffler B.E."/>
            <person name="Wendel J.F."/>
        </authorList>
    </citation>
    <scope>NUCLEOTIDE SEQUENCE [LARGE SCALE GENOMIC DNA]</scope>
    <source>
        <strain evidence="1">8</strain>
        <tissue evidence="1">Leaf</tissue>
    </source>
</reference>
<organism evidence="1 2">
    <name type="scientific">Gossypium raimondii</name>
    <name type="common">Peruvian cotton</name>
    <name type="synonym">Gossypium klotzschianum subsp. raimondii</name>
    <dbReference type="NCBI Taxonomy" id="29730"/>
    <lineage>
        <taxon>Eukaryota</taxon>
        <taxon>Viridiplantae</taxon>
        <taxon>Streptophyta</taxon>
        <taxon>Embryophyta</taxon>
        <taxon>Tracheophyta</taxon>
        <taxon>Spermatophyta</taxon>
        <taxon>Magnoliopsida</taxon>
        <taxon>eudicotyledons</taxon>
        <taxon>Gunneridae</taxon>
        <taxon>Pentapetalae</taxon>
        <taxon>rosids</taxon>
        <taxon>malvids</taxon>
        <taxon>Malvales</taxon>
        <taxon>Malvaceae</taxon>
        <taxon>Malvoideae</taxon>
        <taxon>Gossypium</taxon>
    </lineage>
</organism>
<sequence length="29" mass="3319">MDFRTLLSNPTAGLVTIPFLRRWTRSVLG</sequence>
<evidence type="ECO:0000313" key="1">
    <source>
        <dbReference type="EMBL" id="MBA0593976.1"/>
    </source>
</evidence>